<feature type="active site" evidence="8">
    <location>
        <position position="51"/>
    </location>
</feature>
<keyword evidence="7 8" id="KW-0694">RNA-binding</keyword>
<feature type="domain" description="RNase III" evidence="11">
    <location>
        <begin position="7"/>
        <end position="134"/>
    </location>
</feature>
<comment type="subunit">
    <text evidence="8">Homodimer.</text>
</comment>
<feature type="binding site" evidence="8">
    <location>
        <position position="120"/>
    </location>
    <ligand>
        <name>Mg(2+)</name>
        <dbReference type="ChEBI" id="CHEBI:18420"/>
    </ligand>
</feature>
<evidence type="ECO:0000313" key="12">
    <source>
        <dbReference type="EMBL" id="EFL43690.1"/>
    </source>
</evidence>
<sequence>MTYTERVCRVQEILDYTFSDITLAKAALTHPSAVEGQPVSASYERLEFLGDSILGAIIACDMFEQFPDMDEGALTRMKTSLVSGQTLSQVADELGIAPLIVFGESERGTGTRGMHSALENVYEALVGAMYLDGGYDPTAAFIRRTLAEYMVPQRAAHPISPKSELQEFSQRIYHEMPVYELEEESGPAHLPHFTTAVYVNGELVGRGSGTSKKESQTQAAQAALDKLEK</sequence>
<keyword evidence="6 8" id="KW-0378">Hydrolase</keyword>
<evidence type="ECO:0000256" key="3">
    <source>
        <dbReference type="ARBA" id="ARBA00022664"/>
    </source>
</evidence>
<organism evidence="12 13">
    <name type="scientific">Fannyhessea vaginae PB189-T1-4</name>
    <dbReference type="NCBI Taxonomy" id="866774"/>
    <lineage>
        <taxon>Bacteria</taxon>
        <taxon>Bacillati</taxon>
        <taxon>Actinomycetota</taxon>
        <taxon>Coriobacteriia</taxon>
        <taxon>Coriobacteriales</taxon>
        <taxon>Atopobiaceae</taxon>
        <taxon>Fannyhessea</taxon>
    </lineage>
</organism>
<evidence type="ECO:0000256" key="8">
    <source>
        <dbReference type="HAMAP-Rule" id="MF_00104"/>
    </source>
</evidence>
<evidence type="ECO:0000259" key="11">
    <source>
        <dbReference type="PROSITE" id="PS50142"/>
    </source>
</evidence>
<dbReference type="Gene3D" id="3.30.160.20">
    <property type="match status" value="1"/>
</dbReference>
<comment type="cofactor">
    <cofactor evidence="8">
        <name>Mg(2+)</name>
        <dbReference type="ChEBI" id="CHEBI:18420"/>
    </cofactor>
</comment>
<evidence type="ECO:0000259" key="10">
    <source>
        <dbReference type="PROSITE" id="PS50137"/>
    </source>
</evidence>
<evidence type="ECO:0000256" key="1">
    <source>
        <dbReference type="ARBA" id="ARBA00000109"/>
    </source>
</evidence>
<dbReference type="InterPro" id="IPR014720">
    <property type="entry name" value="dsRBD_dom"/>
</dbReference>
<dbReference type="RefSeq" id="WP_006304641.1">
    <property type="nucleotide sequence ID" value="NZ_AEDQ01000031.1"/>
</dbReference>
<evidence type="ECO:0000256" key="4">
    <source>
        <dbReference type="ARBA" id="ARBA00022722"/>
    </source>
</evidence>
<dbReference type="SUPFAM" id="SSF69065">
    <property type="entry name" value="RNase III domain-like"/>
    <property type="match status" value="1"/>
</dbReference>
<protein>
    <recommendedName>
        <fullName evidence="8">Ribonuclease 3</fullName>
        <ecNumber evidence="8">3.1.26.3</ecNumber>
    </recommendedName>
    <alternativeName>
        <fullName evidence="8">Ribonuclease III</fullName>
        <shortName evidence="8">RNase III</shortName>
    </alternativeName>
</protein>
<keyword evidence="8" id="KW-0963">Cytoplasm</keyword>
<dbReference type="PANTHER" id="PTHR11207:SF0">
    <property type="entry name" value="RIBONUCLEASE 3"/>
    <property type="match status" value="1"/>
</dbReference>
<dbReference type="PROSITE" id="PS50142">
    <property type="entry name" value="RNASE_3_2"/>
    <property type="match status" value="1"/>
</dbReference>
<gene>
    <name evidence="8 12" type="primary">rnc</name>
    <name evidence="12" type="ORF">HMPREF9248_0075</name>
</gene>
<keyword evidence="8" id="KW-0479">Metal-binding</keyword>
<dbReference type="InterPro" id="IPR036389">
    <property type="entry name" value="RNase_III_sf"/>
</dbReference>
<dbReference type="Proteomes" id="UP000004431">
    <property type="component" value="Unassembled WGS sequence"/>
</dbReference>
<comment type="subcellular location">
    <subcellularLocation>
        <location evidence="8">Cytoplasm</location>
    </subcellularLocation>
</comment>
<reference evidence="12 13" key="1">
    <citation type="submission" date="2010-08" db="EMBL/GenBank/DDBJ databases">
        <authorList>
            <person name="Durkin A.S."/>
            <person name="Madupu R."/>
            <person name="Torralba M."/>
            <person name="Gillis M."/>
            <person name="Methe B."/>
            <person name="Sutton G."/>
            <person name="Nelson K.E."/>
        </authorList>
    </citation>
    <scope>NUCLEOTIDE SEQUENCE [LARGE SCALE GENOMIC DNA]</scope>
    <source>
        <strain evidence="12 13">PB189-T1-4</strain>
    </source>
</reference>
<dbReference type="Gene3D" id="1.10.1520.10">
    <property type="entry name" value="Ribonuclease III domain"/>
    <property type="match status" value="1"/>
</dbReference>
<feature type="active site" evidence="8">
    <location>
        <position position="123"/>
    </location>
</feature>
<keyword evidence="8" id="KW-0819">tRNA processing</keyword>
<keyword evidence="4 8" id="KW-0540">Nuclease</keyword>
<comment type="function">
    <text evidence="8">Digests double-stranded RNA. Involved in the processing of primary rRNA transcript to yield the immediate precursors to the large and small rRNAs (23S and 16S). Processes some mRNAs, and tRNAs when they are encoded in the rRNA operon. Processes pre-crRNA and tracrRNA of type II CRISPR loci if present in the organism.</text>
</comment>
<dbReference type="SMART" id="SM00535">
    <property type="entry name" value="RIBOc"/>
    <property type="match status" value="1"/>
</dbReference>
<dbReference type="SUPFAM" id="SSF54768">
    <property type="entry name" value="dsRNA-binding domain-like"/>
    <property type="match status" value="1"/>
</dbReference>
<keyword evidence="8" id="KW-0699">rRNA-binding</keyword>
<dbReference type="PROSITE" id="PS00517">
    <property type="entry name" value="RNASE_3_1"/>
    <property type="match status" value="1"/>
</dbReference>
<evidence type="ECO:0000256" key="6">
    <source>
        <dbReference type="ARBA" id="ARBA00022801"/>
    </source>
</evidence>
<dbReference type="Pfam" id="PF14622">
    <property type="entry name" value="Ribonucleas_3_3"/>
    <property type="match status" value="1"/>
</dbReference>
<comment type="similarity">
    <text evidence="2">Belongs to the ribonuclease III family.</text>
</comment>
<keyword evidence="13" id="KW-1185">Reference proteome</keyword>
<dbReference type="CDD" id="cd10845">
    <property type="entry name" value="DSRM_RNAse_III_family"/>
    <property type="match status" value="1"/>
</dbReference>
<dbReference type="HAMAP" id="MF_00104">
    <property type="entry name" value="RNase_III"/>
    <property type="match status" value="1"/>
</dbReference>
<comment type="caution">
    <text evidence="12">The sequence shown here is derived from an EMBL/GenBank/DDBJ whole genome shotgun (WGS) entry which is preliminary data.</text>
</comment>
<feature type="binding site" evidence="8">
    <location>
        <position position="47"/>
    </location>
    <ligand>
        <name>Mg(2+)</name>
        <dbReference type="ChEBI" id="CHEBI:18420"/>
    </ligand>
</feature>
<proteinExistence type="inferred from homology"/>
<keyword evidence="3 8" id="KW-0507">mRNA processing</keyword>
<dbReference type="CDD" id="cd00593">
    <property type="entry name" value="RIBOc"/>
    <property type="match status" value="1"/>
</dbReference>
<feature type="region of interest" description="Disordered" evidence="9">
    <location>
        <begin position="207"/>
        <end position="229"/>
    </location>
</feature>
<dbReference type="PANTHER" id="PTHR11207">
    <property type="entry name" value="RIBONUCLEASE III"/>
    <property type="match status" value="1"/>
</dbReference>
<evidence type="ECO:0000313" key="13">
    <source>
        <dbReference type="Proteomes" id="UP000004431"/>
    </source>
</evidence>
<dbReference type="Pfam" id="PF00035">
    <property type="entry name" value="dsrm"/>
    <property type="match status" value="1"/>
</dbReference>
<evidence type="ECO:0000256" key="7">
    <source>
        <dbReference type="ARBA" id="ARBA00022884"/>
    </source>
</evidence>
<dbReference type="NCBIfam" id="TIGR02191">
    <property type="entry name" value="RNaseIII"/>
    <property type="match status" value="1"/>
</dbReference>
<comment type="catalytic activity">
    <reaction evidence="1 8">
        <text>Endonucleolytic cleavage to 5'-phosphomonoester.</text>
        <dbReference type="EC" id="3.1.26.3"/>
    </reaction>
</comment>
<keyword evidence="5 8" id="KW-0255">Endonuclease</keyword>
<feature type="domain" description="DRBM" evidence="10">
    <location>
        <begin position="160"/>
        <end position="229"/>
    </location>
</feature>
<name>A0ABP2IX69_9ACTN</name>
<dbReference type="SMART" id="SM00358">
    <property type="entry name" value="DSRM"/>
    <property type="match status" value="1"/>
</dbReference>
<keyword evidence="8" id="KW-0698">rRNA processing</keyword>
<accession>A0ABP2IX69</accession>
<dbReference type="EMBL" id="AEDQ01000031">
    <property type="protein sequence ID" value="EFL43690.1"/>
    <property type="molecule type" value="Genomic_DNA"/>
</dbReference>
<dbReference type="GO" id="GO:0004525">
    <property type="term" value="F:ribonuclease III activity"/>
    <property type="evidence" value="ECO:0007669"/>
    <property type="project" value="UniProtKB-EC"/>
</dbReference>
<evidence type="ECO:0000256" key="5">
    <source>
        <dbReference type="ARBA" id="ARBA00022759"/>
    </source>
</evidence>
<evidence type="ECO:0000256" key="9">
    <source>
        <dbReference type="SAM" id="MobiDB-lite"/>
    </source>
</evidence>
<dbReference type="InterPro" id="IPR011907">
    <property type="entry name" value="RNase_III"/>
</dbReference>
<keyword evidence="8" id="KW-0460">Magnesium</keyword>
<dbReference type="InterPro" id="IPR000999">
    <property type="entry name" value="RNase_III_dom"/>
</dbReference>
<dbReference type="EC" id="3.1.26.3" evidence="8"/>
<feature type="binding site" evidence="8">
    <location>
        <position position="123"/>
    </location>
    <ligand>
        <name>Mg(2+)</name>
        <dbReference type="ChEBI" id="CHEBI:18420"/>
    </ligand>
</feature>
<dbReference type="PROSITE" id="PS50137">
    <property type="entry name" value="DS_RBD"/>
    <property type="match status" value="1"/>
</dbReference>
<evidence type="ECO:0000256" key="2">
    <source>
        <dbReference type="ARBA" id="ARBA00010183"/>
    </source>
</evidence>